<name>A0A6A2WVH6_HIBSY</name>
<dbReference type="PROSITE" id="PS00191">
    <property type="entry name" value="CYTOCHROME_B5_1"/>
    <property type="match status" value="1"/>
</dbReference>
<dbReference type="Gene3D" id="3.10.120.10">
    <property type="entry name" value="Cytochrome b5-like heme/steroid binding domain"/>
    <property type="match status" value="1"/>
</dbReference>
<dbReference type="PROSITE" id="PS50255">
    <property type="entry name" value="CYTOCHROME_B5_2"/>
    <property type="match status" value="1"/>
</dbReference>
<keyword evidence="6" id="KW-0472">Membrane</keyword>
<gene>
    <name evidence="10" type="ORF">F3Y22_tig00112647pilonHSYRG00013</name>
</gene>
<keyword evidence="5 8" id="KW-0408">Iron</keyword>
<dbReference type="PRINTS" id="PR00363">
    <property type="entry name" value="CYTOCHROMEB5"/>
</dbReference>
<evidence type="ECO:0000313" key="10">
    <source>
        <dbReference type="EMBL" id="KAE8665201.1"/>
    </source>
</evidence>
<keyword evidence="11" id="KW-1185">Reference proteome</keyword>
<dbReference type="InterPro" id="IPR050668">
    <property type="entry name" value="Cytochrome_b5"/>
</dbReference>
<dbReference type="InterPro" id="IPR018506">
    <property type="entry name" value="Cyt_B5_heme-BS"/>
</dbReference>
<reference evidence="10" key="1">
    <citation type="submission" date="2019-09" db="EMBL/GenBank/DDBJ databases">
        <title>Draft genome information of white flower Hibiscus syriacus.</title>
        <authorList>
            <person name="Kim Y.-M."/>
        </authorList>
    </citation>
    <scope>NUCLEOTIDE SEQUENCE [LARGE SCALE GENOMIC DNA]</scope>
    <source>
        <strain evidence="10">YM2019G1</strain>
    </source>
</reference>
<evidence type="ECO:0000259" key="9">
    <source>
        <dbReference type="PROSITE" id="PS50255"/>
    </source>
</evidence>
<evidence type="ECO:0000313" key="11">
    <source>
        <dbReference type="Proteomes" id="UP000436088"/>
    </source>
</evidence>
<dbReference type="InterPro" id="IPR036400">
    <property type="entry name" value="Cyt_B5-like_heme/steroid_sf"/>
</dbReference>
<dbReference type="SMART" id="SM01117">
    <property type="entry name" value="Cyt-b5"/>
    <property type="match status" value="1"/>
</dbReference>
<comment type="caution">
    <text evidence="10">The sequence shown here is derived from an EMBL/GenBank/DDBJ whole genome shotgun (WGS) entry which is preliminary data.</text>
</comment>
<evidence type="ECO:0000256" key="4">
    <source>
        <dbReference type="ARBA" id="ARBA00022723"/>
    </source>
</evidence>
<keyword evidence="3" id="KW-0812">Transmembrane</keyword>
<dbReference type="AlphaFoldDB" id="A0A6A2WVH6"/>
<dbReference type="GO" id="GO:0016020">
    <property type="term" value="C:membrane"/>
    <property type="evidence" value="ECO:0007669"/>
    <property type="project" value="UniProtKB-SubCell"/>
</dbReference>
<evidence type="ECO:0000256" key="7">
    <source>
        <dbReference type="ARBA" id="ARBA00038168"/>
    </source>
</evidence>
<keyword evidence="2 8" id="KW-0349">Heme</keyword>
<dbReference type="SUPFAM" id="SSF55856">
    <property type="entry name" value="Cytochrome b5-like heme/steroid binding domain"/>
    <property type="match status" value="1"/>
</dbReference>
<protein>
    <submittedName>
        <fullName evidence="10">Cytochrome b5</fullName>
    </submittedName>
</protein>
<proteinExistence type="inferred from homology"/>
<dbReference type="Pfam" id="PF00173">
    <property type="entry name" value="Cyt-b5"/>
    <property type="match status" value="1"/>
</dbReference>
<keyword evidence="4 8" id="KW-0479">Metal-binding</keyword>
<dbReference type="GO" id="GO:0020037">
    <property type="term" value="F:heme binding"/>
    <property type="evidence" value="ECO:0007669"/>
    <property type="project" value="UniProtKB-UniRule"/>
</dbReference>
<accession>A0A6A2WVH6</accession>
<dbReference type="EMBL" id="VEPZ02001624">
    <property type="protein sequence ID" value="KAE8665201.1"/>
    <property type="molecule type" value="Genomic_DNA"/>
</dbReference>
<organism evidence="10 11">
    <name type="scientific">Hibiscus syriacus</name>
    <name type="common">Rose of Sharon</name>
    <dbReference type="NCBI Taxonomy" id="106335"/>
    <lineage>
        <taxon>Eukaryota</taxon>
        <taxon>Viridiplantae</taxon>
        <taxon>Streptophyta</taxon>
        <taxon>Embryophyta</taxon>
        <taxon>Tracheophyta</taxon>
        <taxon>Spermatophyta</taxon>
        <taxon>Magnoliopsida</taxon>
        <taxon>eudicotyledons</taxon>
        <taxon>Gunneridae</taxon>
        <taxon>Pentapetalae</taxon>
        <taxon>rosids</taxon>
        <taxon>malvids</taxon>
        <taxon>Malvales</taxon>
        <taxon>Malvaceae</taxon>
        <taxon>Malvoideae</taxon>
        <taxon>Hibiscus</taxon>
    </lineage>
</organism>
<dbReference type="GO" id="GO:0046872">
    <property type="term" value="F:metal ion binding"/>
    <property type="evidence" value="ECO:0007669"/>
    <property type="project" value="UniProtKB-UniRule"/>
</dbReference>
<dbReference type="FunFam" id="3.10.120.10:FF:000002">
    <property type="entry name" value="Cytochrome b5 type B"/>
    <property type="match status" value="1"/>
</dbReference>
<dbReference type="PANTHER" id="PTHR19359">
    <property type="entry name" value="CYTOCHROME B5"/>
    <property type="match status" value="1"/>
</dbReference>
<evidence type="ECO:0000256" key="8">
    <source>
        <dbReference type="RuleBase" id="RU362121"/>
    </source>
</evidence>
<comment type="subcellular location">
    <subcellularLocation>
        <location evidence="1">Membrane</location>
    </subcellularLocation>
</comment>
<dbReference type="PANTHER" id="PTHR19359:SF14">
    <property type="entry name" value="CYTOCHROME B5 A"/>
    <property type="match status" value="1"/>
</dbReference>
<dbReference type="Proteomes" id="UP000436088">
    <property type="component" value="Unassembled WGS sequence"/>
</dbReference>
<comment type="similarity">
    <text evidence="7 8">Belongs to the cytochrome b5 family.</text>
</comment>
<sequence length="215" mass="24337">MELRSYKVEKLEKTCATSAGSVTCSRERHGSGLPIYLLISVPTTHLTHHQLTRQTSEEFIAVLSPLPLPRLSFLTTTMAEHTVFTLQQVAQHKSNNDCWLVIHGKVLNVTKFLEEHPGGEEVLLESAGKDATKEFNDIGHSKTAKNLVFKYQVGVIQGYSSNNNEHFQDLPFIRKTEVGREARSGQGKEKEQKVHLLLSCYFRPRRNRAYHPVKA</sequence>
<dbReference type="InterPro" id="IPR001199">
    <property type="entry name" value="Cyt_B5-like_heme/steroid-bd"/>
</dbReference>
<evidence type="ECO:0000256" key="5">
    <source>
        <dbReference type="ARBA" id="ARBA00023004"/>
    </source>
</evidence>
<evidence type="ECO:0000256" key="1">
    <source>
        <dbReference type="ARBA" id="ARBA00004370"/>
    </source>
</evidence>
<evidence type="ECO:0000256" key="6">
    <source>
        <dbReference type="ARBA" id="ARBA00023136"/>
    </source>
</evidence>
<feature type="domain" description="Cytochrome b5 heme-binding" evidence="9">
    <location>
        <begin position="81"/>
        <end position="157"/>
    </location>
</feature>
<evidence type="ECO:0000256" key="2">
    <source>
        <dbReference type="ARBA" id="ARBA00022617"/>
    </source>
</evidence>
<evidence type="ECO:0000256" key="3">
    <source>
        <dbReference type="ARBA" id="ARBA00022692"/>
    </source>
</evidence>